<dbReference type="InterPro" id="IPR036102">
    <property type="entry name" value="OsmC/Ohrsf"/>
</dbReference>
<gene>
    <name evidence="1" type="ORF">JKP34_08360</name>
</gene>
<comment type="caution">
    <text evidence="1">The sequence shown here is derived from an EMBL/GenBank/DDBJ whole genome shotgun (WGS) entry which is preliminary data.</text>
</comment>
<dbReference type="InterPro" id="IPR052924">
    <property type="entry name" value="OsmC/Ohr_hydroprdx_reductase"/>
</dbReference>
<evidence type="ECO:0000313" key="2">
    <source>
        <dbReference type="Proteomes" id="UP000642920"/>
    </source>
</evidence>
<protein>
    <submittedName>
        <fullName evidence="1">OsmC family protein</fullName>
    </submittedName>
</protein>
<dbReference type="PANTHER" id="PTHR35368">
    <property type="entry name" value="HYDROPEROXIDE REDUCTASE"/>
    <property type="match status" value="1"/>
</dbReference>
<dbReference type="Gene3D" id="3.30.300.20">
    <property type="match status" value="1"/>
</dbReference>
<dbReference type="PANTHER" id="PTHR35368:SF1">
    <property type="entry name" value="HYDROPEROXIDE REDUCTASE"/>
    <property type="match status" value="1"/>
</dbReference>
<dbReference type="RefSeq" id="WP_201919704.1">
    <property type="nucleotide sequence ID" value="NZ_JAERQG010000002.1"/>
</dbReference>
<keyword evidence="2" id="KW-1185">Reference proteome</keyword>
<dbReference type="InterPro" id="IPR003718">
    <property type="entry name" value="OsmC/Ohr_fam"/>
</dbReference>
<dbReference type="AlphaFoldDB" id="A0A937DEI8"/>
<dbReference type="EMBL" id="JAERQG010000002">
    <property type="protein sequence ID" value="MBL0765257.1"/>
    <property type="molecule type" value="Genomic_DNA"/>
</dbReference>
<dbReference type="InterPro" id="IPR015946">
    <property type="entry name" value="KH_dom-like_a/b"/>
</dbReference>
<name>A0A937DEI8_9BACT</name>
<evidence type="ECO:0000313" key="1">
    <source>
        <dbReference type="EMBL" id="MBL0765257.1"/>
    </source>
</evidence>
<organism evidence="1 2">
    <name type="scientific">Marivirga atlantica</name>
    <dbReference type="NCBI Taxonomy" id="1548457"/>
    <lineage>
        <taxon>Bacteria</taxon>
        <taxon>Pseudomonadati</taxon>
        <taxon>Bacteroidota</taxon>
        <taxon>Cytophagia</taxon>
        <taxon>Cytophagales</taxon>
        <taxon>Marivirgaceae</taxon>
        <taxon>Marivirga</taxon>
    </lineage>
</organism>
<reference evidence="1" key="1">
    <citation type="submission" date="2021-01" db="EMBL/GenBank/DDBJ databases">
        <title>Marivirga sp. nov., isolated from intertidal surface sediments.</title>
        <authorList>
            <person name="Zhang M."/>
        </authorList>
    </citation>
    <scope>NUCLEOTIDE SEQUENCE</scope>
    <source>
        <strain evidence="1">SM1354</strain>
    </source>
</reference>
<dbReference type="SUPFAM" id="SSF82784">
    <property type="entry name" value="OsmC-like"/>
    <property type="match status" value="1"/>
</dbReference>
<dbReference type="Proteomes" id="UP000642920">
    <property type="component" value="Unassembled WGS sequence"/>
</dbReference>
<proteinExistence type="predicted"/>
<sequence>MSHSLKFSVASHSDSPTKSTINVRGFQFNVDAPQAFEGTNKAPTPFEYILAGYAGCINVVAHLTAKEFGIQLNDLSINISGDLNTDKLLGKSVKERAGYKTVYVAIITSTEIEPLQKSKWLKAIETRCPVSDNLANHTPIIFQLSHS</sequence>
<dbReference type="Pfam" id="PF02566">
    <property type="entry name" value="OsmC"/>
    <property type="match status" value="1"/>
</dbReference>
<accession>A0A937DEI8</accession>